<reference evidence="10" key="1">
    <citation type="submission" date="2016-04" db="EMBL/GenBank/DDBJ databases">
        <authorList>
            <person name="Calderon-Fernandez G.M.Sr."/>
        </authorList>
    </citation>
    <scope>NUCLEOTIDE SEQUENCE</scope>
    <source>
        <strain evidence="10">Int1</strain>
        <tissue evidence="10">Integument</tissue>
    </source>
</reference>
<comment type="similarity">
    <text evidence="5">Belongs to the DEAD box helicase family.</text>
</comment>
<dbReference type="GO" id="GO:0017111">
    <property type="term" value="F:ribonucleoside triphosphate phosphatase activity"/>
    <property type="evidence" value="ECO:0007669"/>
    <property type="project" value="UniProtKB-EC"/>
</dbReference>
<proteinExistence type="inferred from homology"/>
<reference evidence="10" key="2">
    <citation type="journal article" date="2017" name="J. Med. Entomol.">
        <title>Transcriptome Analysis of the Triatoma infestans (Hemiptera: Reduviidae) Integument.</title>
        <authorList>
            <person name="Calderon-Fernandez G.M."/>
            <person name="Moriconi D.E."/>
            <person name="Dulbecco A.B."/>
            <person name="Juarez M.P."/>
        </authorList>
    </citation>
    <scope>NUCLEOTIDE SEQUENCE</scope>
    <source>
        <strain evidence="10">Int1</strain>
        <tissue evidence="10">Integument</tissue>
    </source>
</reference>
<dbReference type="GO" id="GO:0003724">
    <property type="term" value="F:RNA helicase activity"/>
    <property type="evidence" value="ECO:0007669"/>
    <property type="project" value="TreeGrafter"/>
</dbReference>
<keyword evidence="6" id="KW-0175">Coiled coil</keyword>
<dbReference type="AlphaFoldDB" id="A0A171AY77"/>
<evidence type="ECO:0000256" key="2">
    <source>
        <dbReference type="ARBA" id="ARBA00022801"/>
    </source>
</evidence>
<feature type="coiled-coil region" evidence="6">
    <location>
        <begin position="240"/>
        <end position="267"/>
    </location>
</feature>
<dbReference type="SUPFAM" id="SSF52540">
    <property type="entry name" value="P-loop containing nucleoside triphosphate hydrolases"/>
    <property type="match status" value="1"/>
</dbReference>
<dbReference type="InterPro" id="IPR014001">
    <property type="entry name" value="Helicase_ATP-bd"/>
</dbReference>
<evidence type="ECO:0000256" key="4">
    <source>
        <dbReference type="ARBA" id="ARBA00022840"/>
    </source>
</evidence>
<dbReference type="InterPro" id="IPR000629">
    <property type="entry name" value="RNA-helicase_DEAD-box_CS"/>
</dbReference>
<keyword evidence="4 5" id="KW-0067">ATP-binding</keyword>
<evidence type="ECO:0000256" key="7">
    <source>
        <dbReference type="SAM" id="MobiDB-lite"/>
    </source>
</evidence>
<dbReference type="GO" id="GO:0003676">
    <property type="term" value="F:nucleic acid binding"/>
    <property type="evidence" value="ECO:0007669"/>
    <property type="project" value="InterPro"/>
</dbReference>
<dbReference type="PANTHER" id="PTHR47959:SF1">
    <property type="entry name" value="ATP-DEPENDENT RNA HELICASE DBPA"/>
    <property type="match status" value="1"/>
</dbReference>
<dbReference type="CDD" id="cd18787">
    <property type="entry name" value="SF2_C_DEAD"/>
    <property type="match status" value="1"/>
</dbReference>
<keyword evidence="3 5" id="KW-0347">Helicase</keyword>
<name>A0A171AY77_TRIIF</name>
<feature type="domain" description="Helicase C-terminal" evidence="9">
    <location>
        <begin position="85"/>
        <end position="254"/>
    </location>
</feature>
<dbReference type="Pfam" id="PF00271">
    <property type="entry name" value="Helicase_C"/>
    <property type="match status" value="1"/>
</dbReference>
<protein>
    <submittedName>
        <fullName evidence="10">Atp-dependent rna helicase ddx27</fullName>
        <ecNumber evidence="10">3.6.1.15</ecNumber>
    </submittedName>
</protein>
<sequence>MIDHLKNTPSFSLDHVEVLILDEADRMLDEVFKEQMTEIIKQCARTRQTLLFSATMTEEVNELAAVSLTKPVKIFVDDNQTVASTLRQEFVKVRKEREADREAILASLLCRTFRDHVMVFVQTKKQAHRMYLLFGLLGLKVAELHGNLTQPQRLEALRKFKEEEADILVATDVAARGLDIKGVKTVINFLLPATVEQYIHRVGRTGRTGRSGVSVTLAGEGERKMLKQIMKGSKSKLKCRIIAQEIITKYKKKVNDLEERIKQILQEEWEEKELRKAEAHMSKTEKILKGEVPEQREWFQTKKERQEEKARLRLEELPKFKKKNRKRNPIKTLS</sequence>
<feature type="compositionally biased region" description="Basic and acidic residues" evidence="7">
    <location>
        <begin position="298"/>
        <end position="319"/>
    </location>
</feature>
<accession>A0A171AY77</accession>
<dbReference type="GO" id="GO:0005524">
    <property type="term" value="F:ATP binding"/>
    <property type="evidence" value="ECO:0007669"/>
    <property type="project" value="UniProtKB-KW"/>
</dbReference>
<feature type="domain" description="Helicase ATP-binding" evidence="8">
    <location>
        <begin position="1"/>
        <end position="74"/>
    </location>
</feature>
<keyword evidence="2 5" id="KW-0378">Hydrolase</keyword>
<dbReference type="InterPro" id="IPR050079">
    <property type="entry name" value="DEAD_box_RNA_helicase"/>
</dbReference>
<dbReference type="PROSITE" id="PS00039">
    <property type="entry name" value="DEAD_ATP_HELICASE"/>
    <property type="match status" value="1"/>
</dbReference>
<dbReference type="Pfam" id="PF00270">
    <property type="entry name" value="DEAD"/>
    <property type="match status" value="1"/>
</dbReference>
<dbReference type="PANTHER" id="PTHR47959">
    <property type="entry name" value="ATP-DEPENDENT RNA HELICASE RHLE-RELATED"/>
    <property type="match status" value="1"/>
</dbReference>
<dbReference type="PROSITE" id="PS51192">
    <property type="entry name" value="HELICASE_ATP_BIND_1"/>
    <property type="match status" value="1"/>
</dbReference>
<evidence type="ECO:0000313" key="10">
    <source>
        <dbReference type="EMBL" id="JAS02617.1"/>
    </source>
</evidence>
<feature type="compositionally biased region" description="Basic residues" evidence="7">
    <location>
        <begin position="320"/>
        <end position="334"/>
    </location>
</feature>
<dbReference type="GO" id="GO:0005829">
    <property type="term" value="C:cytosol"/>
    <property type="evidence" value="ECO:0007669"/>
    <property type="project" value="TreeGrafter"/>
</dbReference>
<keyword evidence="1 5" id="KW-0547">Nucleotide-binding</keyword>
<organism evidence="10">
    <name type="scientific">Triatoma infestans</name>
    <name type="common">Assassin bug</name>
    <dbReference type="NCBI Taxonomy" id="30076"/>
    <lineage>
        <taxon>Eukaryota</taxon>
        <taxon>Metazoa</taxon>
        <taxon>Ecdysozoa</taxon>
        <taxon>Arthropoda</taxon>
        <taxon>Hexapoda</taxon>
        <taxon>Insecta</taxon>
        <taxon>Pterygota</taxon>
        <taxon>Neoptera</taxon>
        <taxon>Paraneoptera</taxon>
        <taxon>Hemiptera</taxon>
        <taxon>Heteroptera</taxon>
        <taxon>Panheteroptera</taxon>
        <taxon>Cimicomorpha</taxon>
        <taxon>Reduviidae</taxon>
        <taxon>Triatominae</taxon>
        <taxon>Triatoma</taxon>
    </lineage>
</organism>
<dbReference type="SMART" id="SM00490">
    <property type="entry name" value="HELICc"/>
    <property type="match status" value="1"/>
</dbReference>
<dbReference type="EC" id="3.6.1.15" evidence="10"/>
<dbReference type="InterPro" id="IPR027417">
    <property type="entry name" value="P-loop_NTPase"/>
</dbReference>
<evidence type="ECO:0000256" key="3">
    <source>
        <dbReference type="ARBA" id="ARBA00022806"/>
    </source>
</evidence>
<dbReference type="Gene3D" id="3.40.50.300">
    <property type="entry name" value="P-loop containing nucleotide triphosphate hydrolases"/>
    <property type="match status" value="2"/>
</dbReference>
<feature type="region of interest" description="Disordered" evidence="7">
    <location>
        <begin position="298"/>
        <end position="334"/>
    </location>
</feature>
<evidence type="ECO:0000256" key="6">
    <source>
        <dbReference type="SAM" id="Coils"/>
    </source>
</evidence>
<evidence type="ECO:0000256" key="5">
    <source>
        <dbReference type="RuleBase" id="RU000492"/>
    </source>
</evidence>
<evidence type="ECO:0000259" key="9">
    <source>
        <dbReference type="PROSITE" id="PS51194"/>
    </source>
</evidence>
<dbReference type="EMBL" id="GEMB01000511">
    <property type="protein sequence ID" value="JAS02617.1"/>
    <property type="molecule type" value="Transcribed_RNA"/>
</dbReference>
<dbReference type="PROSITE" id="PS51194">
    <property type="entry name" value="HELICASE_CTER"/>
    <property type="match status" value="1"/>
</dbReference>
<dbReference type="InterPro" id="IPR011545">
    <property type="entry name" value="DEAD/DEAH_box_helicase_dom"/>
</dbReference>
<evidence type="ECO:0000259" key="8">
    <source>
        <dbReference type="PROSITE" id="PS51192"/>
    </source>
</evidence>
<evidence type="ECO:0000256" key="1">
    <source>
        <dbReference type="ARBA" id="ARBA00022741"/>
    </source>
</evidence>
<dbReference type="InterPro" id="IPR001650">
    <property type="entry name" value="Helicase_C-like"/>
</dbReference>